<gene>
    <name evidence="1" type="ORF">EV671_101470</name>
</gene>
<dbReference type="EMBL" id="SMBU01000014">
    <property type="protein sequence ID" value="TCU96192.1"/>
    <property type="molecule type" value="Genomic_DNA"/>
</dbReference>
<evidence type="ECO:0000313" key="2">
    <source>
        <dbReference type="Proteomes" id="UP000295110"/>
    </source>
</evidence>
<protein>
    <recommendedName>
        <fullName evidence="3">Prevent-host-death protein</fullName>
    </recommendedName>
</protein>
<dbReference type="RefSeq" id="WP_132572240.1">
    <property type="nucleotide sequence ID" value="NZ_CBCSGL010000011.1"/>
</dbReference>
<evidence type="ECO:0008006" key="3">
    <source>
        <dbReference type="Google" id="ProtNLM"/>
    </source>
</evidence>
<accession>A0A4R3UYC3</accession>
<proteinExistence type="predicted"/>
<reference evidence="1 2" key="1">
    <citation type="submission" date="2019-03" db="EMBL/GenBank/DDBJ databases">
        <title>Genomic Encyclopedia of Type Strains, Phase IV (KMG-IV): sequencing the most valuable type-strain genomes for metagenomic binning, comparative biology and taxonomic classification.</title>
        <authorList>
            <person name="Goeker M."/>
        </authorList>
    </citation>
    <scope>NUCLEOTIDE SEQUENCE [LARGE SCALE GENOMIC DNA]</scope>
    <source>
        <strain evidence="1 2">DSM 654</strain>
    </source>
</reference>
<evidence type="ECO:0000313" key="1">
    <source>
        <dbReference type="EMBL" id="TCU96192.1"/>
    </source>
</evidence>
<keyword evidence="2" id="KW-1185">Reference proteome</keyword>
<name>A0A4R3UYC3_ROSSA</name>
<dbReference type="AlphaFoldDB" id="A0A4R3UYC3"/>
<organism evidence="1 2">
    <name type="scientific">Roseateles saccharophilus</name>
    <name type="common">Pseudomonas saccharophila</name>
    <dbReference type="NCBI Taxonomy" id="304"/>
    <lineage>
        <taxon>Bacteria</taxon>
        <taxon>Pseudomonadati</taxon>
        <taxon>Pseudomonadota</taxon>
        <taxon>Betaproteobacteria</taxon>
        <taxon>Burkholderiales</taxon>
        <taxon>Sphaerotilaceae</taxon>
        <taxon>Roseateles</taxon>
    </lineage>
</organism>
<dbReference type="NCBIfam" id="NF041551">
    <property type="entry name" value="YlcI_YnfO_N"/>
    <property type="match status" value="1"/>
</dbReference>
<dbReference type="Proteomes" id="UP000295110">
    <property type="component" value="Unassembled WGS sequence"/>
</dbReference>
<comment type="caution">
    <text evidence="1">The sequence shown here is derived from an EMBL/GenBank/DDBJ whole genome shotgun (WGS) entry which is preliminary data.</text>
</comment>
<sequence length="102" mass="10993">MSRSATLPPIRVEPETKASLEAVLREGESLTQFIEAAVCREVEFRAEQNAAIARARKALRQVDKGAGLMTADDFLAGMQQRAKAAQGRIRAAVVAKNRQAAG</sequence>
<dbReference type="OrthoDB" id="8400336at2"/>